<dbReference type="EMBL" id="BAAAZR010000009">
    <property type="protein sequence ID" value="GAA3815523.1"/>
    <property type="molecule type" value="Genomic_DNA"/>
</dbReference>
<sequence length="61" mass="6727">MCPAGTGERLRRKVASWAGLSRTAVSGDDAIKKFVARRRQSCGWVSASAPWDPWRPRPATN</sequence>
<reference evidence="2" key="1">
    <citation type="journal article" date="2019" name="Int. J. Syst. Evol. Microbiol.">
        <title>The Global Catalogue of Microorganisms (GCM) 10K type strain sequencing project: providing services to taxonomists for standard genome sequencing and annotation.</title>
        <authorList>
            <consortium name="The Broad Institute Genomics Platform"/>
            <consortium name="The Broad Institute Genome Sequencing Center for Infectious Disease"/>
            <person name="Wu L."/>
            <person name="Ma J."/>
        </authorList>
    </citation>
    <scope>NUCLEOTIDE SEQUENCE [LARGE SCALE GENOMIC DNA]</scope>
    <source>
        <strain evidence="2">JCM 16908</strain>
    </source>
</reference>
<gene>
    <name evidence="1" type="ORF">GCM10022226_40320</name>
</gene>
<keyword evidence="2" id="KW-1185">Reference proteome</keyword>
<dbReference type="Proteomes" id="UP001500888">
    <property type="component" value="Unassembled WGS sequence"/>
</dbReference>
<proteinExistence type="predicted"/>
<accession>A0ABP7ID79</accession>
<organism evidence="1 2">
    <name type="scientific">Sphaerisporangium flaviroseum</name>
    <dbReference type="NCBI Taxonomy" id="509199"/>
    <lineage>
        <taxon>Bacteria</taxon>
        <taxon>Bacillati</taxon>
        <taxon>Actinomycetota</taxon>
        <taxon>Actinomycetes</taxon>
        <taxon>Streptosporangiales</taxon>
        <taxon>Streptosporangiaceae</taxon>
        <taxon>Sphaerisporangium</taxon>
    </lineage>
</organism>
<evidence type="ECO:0000313" key="1">
    <source>
        <dbReference type="EMBL" id="GAA3815523.1"/>
    </source>
</evidence>
<comment type="caution">
    <text evidence="1">The sequence shown here is derived from an EMBL/GenBank/DDBJ whole genome shotgun (WGS) entry which is preliminary data.</text>
</comment>
<evidence type="ECO:0000313" key="2">
    <source>
        <dbReference type="Proteomes" id="UP001500888"/>
    </source>
</evidence>
<name>A0ABP7ID79_9ACTN</name>
<protein>
    <submittedName>
        <fullName evidence="1">Uncharacterized protein</fullName>
    </submittedName>
</protein>